<organism evidence="2 3">
    <name type="scientific">Araneus ventricosus</name>
    <name type="common">Orbweaver spider</name>
    <name type="synonym">Epeira ventricosa</name>
    <dbReference type="NCBI Taxonomy" id="182803"/>
    <lineage>
        <taxon>Eukaryota</taxon>
        <taxon>Metazoa</taxon>
        <taxon>Ecdysozoa</taxon>
        <taxon>Arthropoda</taxon>
        <taxon>Chelicerata</taxon>
        <taxon>Arachnida</taxon>
        <taxon>Araneae</taxon>
        <taxon>Araneomorphae</taxon>
        <taxon>Entelegynae</taxon>
        <taxon>Araneoidea</taxon>
        <taxon>Araneidae</taxon>
        <taxon>Araneus</taxon>
    </lineage>
</organism>
<evidence type="ECO:0000313" key="3">
    <source>
        <dbReference type="Proteomes" id="UP000499080"/>
    </source>
</evidence>
<protein>
    <recommendedName>
        <fullName evidence="4">CCHC-type domain-containing protein</fullName>
    </recommendedName>
</protein>
<dbReference type="AlphaFoldDB" id="A0A4Y2BD56"/>
<proteinExistence type="predicted"/>
<evidence type="ECO:0000313" key="2">
    <source>
        <dbReference type="EMBL" id="GBL89943.1"/>
    </source>
</evidence>
<evidence type="ECO:0000256" key="1">
    <source>
        <dbReference type="SAM" id="MobiDB-lite"/>
    </source>
</evidence>
<feature type="region of interest" description="Disordered" evidence="1">
    <location>
        <begin position="121"/>
        <end position="178"/>
    </location>
</feature>
<dbReference type="Proteomes" id="UP000499080">
    <property type="component" value="Unassembled WGS sequence"/>
</dbReference>
<gene>
    <name evidence="2" type="ORF">AVEN_178362_1</name>
</gene>
<comment type="caution">
    <text evidence="2">The sequence shown here is derived from an EMBL/GenBank/DDBJ whole genome shotgun (WGS) entry which is preliminary data.</text>
</comment>
<feature type="compositionally biased region" description="Basic residues" evidence="1">
    <location>
        <begin position="134"/>
        <end position="152"/>
    </location>
</feature>
<feature type="region of interest" description="Disordered" evidence="1">
    <location>
        <begin position="287"/>
        <end position="344"/>
    </location>
</feature>
<dbReference type="EMBL" id="BGPR01000068">
    <property type="protein sequence ID" value="GBL89943.1"/>
    <property type="molecule type" value="Genomic_DNA"/>
</dbReference>
<feature type="region of interest" description="Disordered" evidence="1">
    <location>
        <begin position="1"/>
        <end position="20"/>
    </location>
</feature>
<feature type="region of interest" description="Disordered" evidence="1">
    <location>
        <begin position="51"/>
        <end position="70"/>
    </location>
</feature>
<feature type="compositionally biased region" description="Pro residues" evidence="1">
    <location>
        <begin position="267"/>
        <end position="277"/>
    </location>
</feature>
<evidence type="ECO:0008006" key="4">
    <source>
        <dbReference type="Google" id="ProtNLM"/>
    </source>
</evidence>
<reference evidence="2 3" key="1">
    <citation type="journal article" date="2019" name="Sci. Rep.">
        <title>Orb-weaving spider Araneus ventricosus genome elucidates the spidroin gene catalogue.</title>
        <authorList>
            <person name="Kono N."/>
            <person name="Nakamura H."/>
            <person name="Ohtoshi R."/>
            <person name="Moran D.A.P."/>
            <person name="Shinohara A."/>
            <person name="Yoshida Y."/>
            <person name="Fujiwara M."/>
            <person name="Mori M."/>
            <person name="Tomita M."/>
            <person name="Arakawa K."/>
        </authorList>
    </citation>
    <scope>NUCLEOTIDE SEQUENCE [LARGE SCALE GENOMIC DNA]</scope>
</reference>
<sequence>MVSKKRAPSAALLPPSDWDSISHPNDPGITYTDLVLPPVTVPSAVRSDTLVSPAVSRPGSSTGVMSPRAPEGSLFMGDSSEDTSDSNTFYDTAGTPRVPGPCDHLFYLNDKLIQPPRFDVEASDSKMDEDAPSGHRKRPAGKISKSSKKKMSKGSLALASKPEPSDSPAFTDKIGTTFQGEVPSTPPALLGHPIAFDVKKEFLKIVAEYTVPTELVDRLMDFMSVVERLISGRDQHVQNIDSRLRVLETTLSTGVPSSYARALRSSPAPPTAPAPPLVPRVEELALSLPGPSGTKDGSWKTVSKKGKSSVAGLTGHQESGLPPRAASRPTTPVPVPPPRPEVPTVIVKPKGDTITASAALKGLLEVKISPQALGVRVLRCQPANGNGVLVRVETTDMADKLVTTINSHPELQHCCEARTPRKRSPQILIYDIPDKIFASFGAAKRLHWGFGSFRFREYCEPLRCFKCYKFGHVRVQCSVQQDLCSKCPGIRNYNACIKERPICRNYRDYNARNRNAPRLPIQHTAISDKCPLFLREKAELKHHTNYV</sequence>
<name>A0A4Y2BD56_ARAVE</name>
<feature type="compositionally biased region" description="Basic and acidic residues" evidence="1">
    <location>
        <begin position="121"/>
        <end position="133"/>
    </location>
</feature>
<feature type="region of interest" description="Disordered" evidence="1">
    <location>
        <begin position="258"/>
        <end position="277"/>
    </location>
</feature>
<feature type="compositionally biased region" description="Pro residues" evidence="1">
    <location>
        <begin position="331"/>
        <end position="341"/>
    </location>
</feature>
<accession>A0A4Y2BD56</accession>
<keyword evidence="3" id="KW-1185">Reference proteome</keyword>
<dbReference type="OrthoDB" id="4230923at2759"/>